<dbReference type="Pfam" id="PF04616">
    <property type="entry name" value="Glyco_hydro_43"/>
    <property type="match status" value="1"/>
</dbReference>
<dbReference type="Gene3D" id="2.115.10.20">
    <property type="entry name" value="Glycosyl hydrolase domain, family 43"/>
    <property type="match status" value="1"/>
</dbReference>
<gene>
    <name evidence="10" type="ORF">FKX85_17565</name>
</gene>
<keyword evidence="2" id="KW-0624">Polysaccharide degradation</keyword>
<keyword evidence="2" id="KW-0858">Xylan degradation</keyword>
<name>A0A514CLS9_9BACT</name>
<evidence type="ECO:0000256" key="7">
    <source>
        <dbReference type="PIRSR" id="PIRSR606710-2"/>
    </source>
</evidence>
<dbReference type="RefSeq" id="WP_141615969.1">
    <property type="nucleotide sequence ID" value="NZ_CP041253.1"/>
</dbReference>
<keyword evidence="5 8" id="KW-0326">Glycosidase</keyword>
<feature type="signal peptide" evidence="9">
    <location>
        <begin position="1"/>
        <end position="19"/>
    </location>
</feature>
<feature type="chain" id="PRO_5021858552" evidence="9">
    <location>
        <begin position="20"/>
        <end position="320"/>
    </location>
</feature>
<evidence type="ECO:0000256" key="5">
    <source>
        <dbReference type="ARBA" id="ARBA00023295"/>
    </source>
</evidence>
<dbReference type="InterPro" id="IPR006710">
    <property type="entry name" value="Glyco_hydro_43"/>
</dbReference>
<comment type="similarity">
    <text evidence="1 8">Belongs to the glycosyl hydrolase 43 family.</text>
</comment>
<dbReference type="Proteomes" id="UP000316614">
    <property type="component" value="Chromosome"/>
</dbReference>
<dbReference type="CDD" id="cd08991">
    <property type="entry name" value="GH43_HoAraf43-like"/>
    <property type="match status" value="1"/>
</dbReference>
<evidence type="ECO:0000256" key="3">
    <source>
        <dbReference type="ARBA" id="ARBA00022801"/>
    </source>
</evidence>
<evidence type="ECO:0000256" key="4">
    <source>
        <dbReference type="ARBA" id="ARBA00023277"/>
    </source>
</evidence>
<organism evidence="10 11">
    <name type="scientific">Echinicola soli</name>
    <dbReference type="NCBI Taxonomy" id="2591634"/>
    <lineage>
        <taxon>Bacteria</taxon>
        <taxon>Pseudomonadati</taxon>
        <taxon>Bacteroidota</taxon>
        <taxon>Cytophagia</taxon>
        <taxon>Cytophagales</taxon>
        <taxon>Cyclobacteriaceae</taxon>
        <taxon>Echinicola</taxon>
    </lineage>
</organism>
<dbReference type="GO" id="GO:0045493">
    <property type="term" value="P:xylan catabolic process"/>
    <property type="evidence" value="ECO:0007669"/>
    <property type="project" value="UniProtKB-KW"/>
</dbReference>
<sequence>MLKQILVLIFLSATQWCVAQTAETITLADPTIFHDDGTYYLYGTSRANEGFLVYQSTDLKNWEGPLGMLSEGFCLRKEQVYGDKGFWAPQVFKRGKYYYMAYTANEQIAIACSESPLGPFTQQDKEAISLDQRMIDPFIYNAPDGKLYLYHVKVANGGNRIFVTELKEDHSGLVAGSTRLCIEAAVPWEKTETAEWTVTEGPTIIQHEGLFYLLYSANDFRSKQYAVGYAVSESPSGPWKKAPENPILHQGMLLVPGTGHGDVFKDEAGEWNYVFHTHHDESTVSPRKTAVIKMDFVEDKNGNTVLKMYPKTWHYLYKEK</sequence>
<dbReference type="PANTHER" id="PTHR43772:SF2">
    <property type="entry name" value="PUTATIVE (AFU_ORTHOLOGUE AFUA_2G04480)-RELATED"/>
    <property type="match status" value="1"/>
</dbReference>
<dbReference type="PANTHER" id="PTHR43772">
    <property type="entry name" value="ENDO-1,4-BETA-XYLANASE"/>
    <property type="match status" value="1"/>
</dbReference>
<dbReference type="GO" id="GO:0004553">
    <property type="term" value="F:hydrolase activity, hydrolyzing O-glycosyl compounds"/>
    <property type="evidence" value="ECO:0007669"/>
    <property type="project" value="InterPro"/>
</dbReference>
<evidence type="ECO:0000256" key="1">
    <source>
        <dbReference type="ARBA" id="ARBA00009865"/>
    </source>
</evidence>
<dbReference type="OrthoDB" id="9801455at2"/>
<dbReference type="SUPFAM" id="SSF75005">
    <property type="entry name" value="Arabinanase/levansucrase/invertase"/>
    <property type="match status" value="1"/>
</dbReference>
<protein>
    <submittedName>
        <fullName evidence="10">Family 43 glycosylhydrolase</fullName>
    </submittedName>
</protein>
<evidence type="ECO:0000313" key="11">
    <source>
        <dbReference type="Proteomes" id="UP000316614"/>
    </source>
</evidence>
<evidence type="ECO:0000256" key="8">
    <source>
        <dbReference type="RuleBase" id="RU361187"/>
    </source>
</evidence>
<keyword evidence="11" id="KW-1185">Reference proteome</keyword>
<proteinExistence type="inferred from homology"/>
<evidence type="ECO:0000256" key="2">
    <source>
        <dbReference type="ARBA" id="ARBA00022651"/>
    </source>
</evidence>
<keyword evidence="3 8" id="KW-0378">Hydrolase</keyword>
<dbReference type="KEGG" id="echi:FKX85_17565"/>
<reference evidence="10 11" key="1">
    <citation type="submission" date="2019-06" db="EMBL/GenBank/DDBJ databases">
        <title>Echinicola alkalisoli sp. nov. isolated from saline soil.</title>
        <authorList>
            <person name="Sun J.-Q."/>
            <person name="Xu L."/>
        </authorList>
    </citation>
    <scope>NUCLEOTIDE SEQUENCE [LARGE SCALE GENOMIC DNA]</scope>
    <source>
        <strain evidence="10 11">LN3S3</strain>
    </source>
</reference>
<feature type="active site" description="Proton acceptor" evidence="6">
    <location>
        <position position="29"/>
    </location>
</feature>
<evidence type="ECO:0000256" key="9">
    <source>
        <dbReference type="SAM" id="SignalP"/>
    </source>
</evidence>
<feature type="site" description="Important for catalytic activity, responsible for pKa modulation of the active site Glu and correct orientation of both the proton donor and substrate" evidence="7">
    <location>
        <position position="136"/>
    </location>
</feature>
<accession>A0A514CLS9</accession>
<dbReference type="InterPro" id="IPR023296">
    <property type="entry name" value="Glyco_hydro_beta-prop_sf"/>
</dbReference>
<keyword evidence="4" id="KW-0119">Carbohydrate metabolism</keyword>
<evidence type="ECO:0000313" key="10">
    <source>
        <dbReference type="EMBL" id="QDH80748.1"/>
    </source>
</evidence>
<dbReference type="EMBL" id="CP041253">
    <property type="protein sequence ID" value="QDH80748.1"/>
    <property type="molecule type" value="Genomic_DNA"/>
</dbReference>
<dbReference type="InterPro" id="IPR052176">
    <property type="entry name" value="Glycosyl_Hydrlase_43_Enz"/>
</dbReference>
<feature type="active site" description="Proton donor" evidence="6">
    <location>
        <position position="200"/>
    </location>
</feature>
<keyword evidence="9" id="KW-0732">Signal</keyword>
<dbReference type="AlphaFoldDB" id="A0A514CLS9"/>
<evidence type="ECO:0000256" key="6">
    <source>
        <dbReference type="PIRSR" id="PIRSR606710-1"/>
    </source>
</evidence>